<dbReference type="SUPFAM" id="SSF56973">
    <property type="entry name" value="Aerolisin/ETX pore-forming domain"/>
    <property type="match status" value="1"/>
</dbReference>
<gene>
    <name evidence="1" type="ORF">SAMN05661044_01420</name>
</gene>
<dbReference type="InterPro" id="IPR004991">
    <property type="entry name" value="Aerolysin-like"/>
</dbReference>
<name>A0A1H7KRM2_OLID1</name>
<dbReference type="AlphaFoldDB" id="A0A1H7KRM2"/>
<dbReference type="EMBL" id="FOAF01000001">
    <property type="protein sequence ID" value="SEK88577.1"/>
    <property type="molecule type" value="Genomic_DNA"/>
</dbReference>
<dbReference type="PROSITE" id="PS51257">
    <property type="entry name" value="PROKAR_LIPOPROTEIN"/>
    <property type="match status" value="1"/>
</dbReference>
<reference evidence="2" key="1">
    <citation type="submission" date="2016-10" db="EMBL/GenBank/DDBJ databases">
        <authorList>
            <person name="Varghese N."/>
            <person name="Submissions S."/>
        </authorList>
    </citation>
    <scope>NUCLEOTIDE SEQUENCE [LARGE SCALE GENOMIC DNA]</scope>
    <source>
        <strain evidence="2">DSM 18733</strain>
    </source>
</reference>
<sequence>MKIKPMIILLMIVLTSCSKETLDESFKQTIASAEKSLKLDSLSLDTIIPIKESPYKKFLEKPKTIVPLADNPSTIYDIAGFPINIIAKESSTGQRFLTSQGVGNVLVLQGENANDLNQRFSLQIMPLTGYVLIKNVENKLVSAGTYASQPDNHVLYVKDETSTLGASWSFLPGQITPSSYIFQNADVLGFDGPEPTPINVYNKVIGTDGNNIYFDKYRNQARQEFEVRLIDDFVIDEIQYINDATATLNQVPDFTVNWTYTNGTSVQQSITTNFGQKASKTSNFNTQNTFTTKVNTEIKVGVPFFANGKISTEISGSTQHTYGTSETTEDTRDYNIPILVPANTRVVATASVTRYDMNVKYIATLRGLNTNKIIKVAGVWNGVDCTDINITTQETNLLTNEVKTKKAIKVIPN</sequence>
<dbReference type="STRING" id="407022.SAMN05661044_01420"/>
<accession>A0A1H7KRM2</accession>
<organism evidence="1 2">
    <name type="scientific">Olivibacter domesticus</name>
    <name type="common">Pseudosphingobacterium domesticum</name>
    <dbReference type="NCBI Taxonomy" id="407022"/>
    <lineage>
        <taxon>Bacteria</taxon>
        <taxon>Pseudomonadati</taxon>
        <taxon>Bacteroidota</taxon>
        <taxon>Sphingobacteriia</taxon>
        <taxon>Sphingobacteriales</taxon>
        <taxon>Sphingobacteriaceae</taxon>
        <taxon>Olivibacter</taxon>
    </lineage>
</organism>
<protein>
    <submittedName>
        <fullName evidence="1">Toxin ETX/toxin MTX2</fullName>
    </submittedName>
</protein>
<dbReference type="PANTHER" id="PTHR39244:SF5">
    <property type="entry name" value="NATTERIN-3-LIKE"/>
    <property type="match status" value="1"/>
</dbReference>
<dbReference type="InterPro" id="IPR053237">
    <property type="entry name" value="Natterin_C"/>
</dbReference>
<keyword evidence="2" id="KW-1185">Reference proteome</keyword>
<dbReference type="OrthoDB" id="1307976at2"/>
<dbReference type="Gene3D" id="2.170.15.10">
    <property type="entry name" value="Proaerolysin, chain A, domain 3"/>
    <property type="match status" value="1"/>
</dbReference>
<evidence type="ECO:0000313" key="2">
    <source>
        <dbReference type="Proteomes" id="UP000199421"/>
    </source>
</evidence>
<evidence type="ECO:0000313" key="1">
    <source>
        <dbReference type="EMBL" id="SEK88577.1"/>
    </source>
</evidence>
<proteinExistence type="predicted"/>
<dbReference type="PANTHER" id="PTHR39244">
    <property type="entry name" value="NATTERIN-4"/>
    <property type="match status" value="1"/>
</dbReference>
<dbReference type="RefSeq" id="WP_093320930.1">
    <property type="nucleotide sequence ID" value="NZ_FOAF01000001.1"/>
</dbReference>
<dbReference type="CDD" id="cd20240">
    <property type="entry name" value="PFM_aerolysin-like"/>
    <property type="match status" value="1"/>
</dbReference>
<dbReference type="Proteomes" id="UP000199421">
    <property type="component" value="Unassembled WGS sequence"/>
</dbReference>
<dbReference type="Pfam" id="PF03318">
    <property type="entry name" value="ETX_MTX2"/>
    <property type="match status" value="1"/>
</dbReference>